<gene>
    <name evidence="2" type="ORF">E1263_38015</name>
</gene>
<dbReference type="InterPro" id="IPR029068">
    <property type="entry name" value="Glyas_Bleomycin-R_OHBP_Dase"/>
</dbReference>
<evidence type="ECO:0000259" key="1">
    <source>
        <dbReference type="PROSITE" id="PS51819"/>
    </source>
</evidence>
<dbReference type="InterPro" id="IPR037523">
    <property type="entry name" value="VOC_core"/>
</dbReference>
<proteinExistence type="predicted"/>
<dbReference type="Gene3D" id="3.30.720.110">
    <property type="match status" value="1"/>
</dbReference>
<feature type="domain" description="VOC" evidence="1">
    <location>
        <begin position="9"/>
        <end position="133"/>
    </location>
</feature>
<sequence length="141" mass="15874">MSEHNSNTATFHTYLSYRDAPSALRWLEKAFGFETTLEYPDEQGGIAHAEVRYGGVAFMLFTDHLGYDRPVRKEDTVGQGLYIGVDDRETVDALYQRAVAAGAETVWEAAASEWNYRFRVADPEGYEWTFGIHRPGLSVAS</sequence>
<name>A0A4R4YL48_9ACTN</name>
<dbReference type="Proteomes" id="UP000295124">
    <property type="component" value="Unassembled WGS sequence"/>
</dbReference>
<dbReference type="SUPFAM" id="SSF54593">
    <property type="entry name" value="Glyoxalase/Bleomycin resistance protein/Dihydroxybiphenyl dioxygenase"/>
    <property type="match status" value="1"/>
</dbReference>
<reference evidence="2 3" key="1">
    <citation type="submission" date="2019-03" db="EMBL/GenBank/DDBJ databases">
        <title>Draft genome sequences of novel Actinobacteria.</title>
        <authorList>
            <person name="Sahin N."/>
            <person name="Ay H."/>
            <person name="Saygin H."/>
        </authorList>
    </citation>
    <scope>NUCLEOTIDE SEQUENCE [LARGE SCALE GENOMIC DNA]</scope>
    <source>
        <strain evidence="2 3">JCM 13523</strain>
    </source>
</reference>
<dbReference type="InterPro" id="IPR004360">
    <property type="entry name" value="Glyas_Fos-R_dOase_dom"/>
</dbReference>
<keyword evidence="3" id="KW-1185">Reference proteome</keyword>
<protein>
    <submittedName>
        <fullName evidence="2">Glyoxalase</fullName>
    </submittedName>
</protein>
<dbReference type="Pfam" id="PF00903">
    <property type="entry name" value="Glyoxalase"/>
    <property type="match status" value="1"/>
</dbReference>
<dbReference type="PROSITE" id="PS51819">
    <property type="entry name" value="VOC"/>
    <property type="match status" value="1"/>
</dbReference>
<dbReference type="Gene3D" id="3.30.720.120">
    <property type="match status" value="1"/>
</dbReference>
<evidence type="ECO:0000313" key="2">
    <source>
        <dbReference type="EMBL" id="TDD45715.1"/>
    </source>
</evidence>
<dbReference type="EMBL" id="SMKX01000194">
    <property type="protein sequence ID" value="TDD45715.1"/>
    <property type="molecule type" value="Genomic_DNA"/>
</dbReference>
<dbReference type="OrthoDB" id="9809391at2"/>
<dbReference type="RefSeq" id="WP_132176529.1">
    <property type="nucleotide sequence ID" value="NZ_SMKX01000194.1"/>
</dbReference>
<accession>A0A4R4YL48</accession>
<dbReference type="AlphaFoldDB" id="A0A4R4YL48"/>
<dbReference type="PANTHER" id="PTHR34109">
    <property type="entry name" value="BNAUNNG04460D PROTEIN-RELATED"/>
    <property type="match status" value="1"/>
</dbReference>
<evidence type="ECO:0000313" key="3">
    <source>
        <dbReference type="Proteomes" id="UP000295124"/>
    </source>
</evidence>
<organism evidence="2 3">
    <name type="scientific">Kribbella antibiotica</name>
    <dbReference type="NCBI Taxonomy" id="190195"/>
    <lineage>
        <taxon>Bacteria</taxon>
        <taxon>Bacillati</taxon>
        <taxon>Actinomycetota</taxon>
        <taxon>Actinomycetes</taxon>
        <taxon>Propionibacteriales</taxon>
        <taxon>Kribbellaceae</taxon>
        <taxon>Kribbella</taxon>
    </lineage>
</organism>
<comment type="caution">
    <text evidence="2">The sequence shown here is derived from an EMBL/GenBank/DDBJ whole genome shotgun (WGS) entry which is preliminary data.</text>
</comment>